<keyword evidence="2" id="KW-0413">Isomerase</keyword>
<accession>A0A7V4XSV5</accession>
<dbReference type="PANTHER" id="PTHR12110">
    <property type="entry name" value="HYDROXYPYRUVATE ISOMERASE"/>
    <property type="match status" value="1"/>
</dbReference>
<evidence type="ECO:0000259" key="1">
    <source>
        <dbReference type="Pfam" id="PF01261"/>
    </source>
</evidence>
<evidence type="ECO:0000313" key="2">
    <source>
        <dbReference type="EMBL" id="HGY94467.1"/>
    </source>
</evidence>
<reference evidence="2" key="1">
    <citation type="journal article" date="2020" name="mSystems">
        <title>Genome- and Community-Level Interaction Insights into Carbon Utilization and Element Cycling Functions of Hydrothermarchaeota in Hydrothermal Sediment.</title>
        <authorList>
            <person name="Zhou Z."/>
            <person name="Liu Y."/>
            <person name="Xu W."/>
            <person name="Pan J."/>
            <person name="Luo Z.H."/>
            <person name="Li M."/>
        </authorList>
    </citation>
    <scope>NUCLEOTIDE SEQUENCE [LARGE SCALE GENOMIC DNA]</scope>
    <source>
        <strain evidence="2">SpSt-855</strain>
    </source>
</reference>
<dbReference type="SUPFAM" id="SSF51658">
    <property type="entry name" value="Xylose isomerase-like"/>
    <property type="match status" value="1"/>
</dbReference>
<dbReference type="Pfam" id="PF01261">
    <property type="entry name" value="AP_endonuc_2"/>
    <property type="match status" value="1"/>
</dbReference>
<protein>
    <submittedName>
        <fullName evidence="2">Sugar phosphate isomerase/epimerase</fullName>
    </submittedName>
</protein>
<gene>
    <name evidence="2" type="ORF">ENW50_07255</name>
</gene>
<organism evidence="2">
    <name type="scientific">Acidobacterium capsulatum</name>
    <dbReference type="NCBI Taxonomy" id="33075"/>
    <lineage>
        <taxon>Bacteria</taxon>
        <taxon>Pseudomonadati</taxon>
        <taxon>Acidobacteriota</taxon>
        <taxon>Terriglobia</taxon>
        <taxon>Terriglobales</taxon>
        <taxon>Acidobacteriaceae</taxon>
        <taxon>Acidobacterium</taxon>
    </lineage>
</organism>
<dbReference type="InterPro" id="IPR013022">
    <property type="entry name" value="Xyl_isomerase-like_TIM-brl"/>
</dbReference>
<dbReference type="PANTHER" id="PTHR12110:SF21">
    <property type="entry name" value="XYLOSE ISOMERASE-LIKE TIM BARREL DOMAIN-CONTAINING PROTEIN"/>
    <property type="match status" value="1"/>
</dbReference>
<dbReference type="AlphaFoldDB" id="A0A7V4XSV5"/>
<dbReference type="EMBL" id="DTKL01000043">
    <property type="protein sequence ID" value="HGY94467.1"/>
    <property type="molecule type" value="Genomic_DNA"/>
</dbReference>
<name>A0A7V4XSV5_9BACT</name>
<dbReference type="Gene3D" id="3.20.20.150">
    <property type="entry name" value="Divalent-metal-dependent TIM barrel enzymes"/>
    <property type="match status" value="1"/>
</dbReference>
<dbReference type="GO" id="GO:0016853">
    <property type="term" value="F:isomerase activity"/>
    <property type="evidence" value="ECO:0007669"/>
    <property type="project" value="UniProtKB-KW"/>
</dbReference>
<proteinExistence type="predicted"/>
<feature type="domain" description="Xylose isomerase-like TIM barrel" evidence="1">
    <location>
        <begin position="51"/>
        <end position="296"/>
    </location>
</feature>
<dbReference type="InterPro" id="IPR036237">
    <property type="entry name" value="Xyl_isomerase-like_sf"/>
</dbReference>
<comment type="caution">
    <text evidence="2">The sequence shown here is derived from an EMBL/GenBank/DDBJ whole genome shotgun (WGS) entry which is preliminary data.</text>
</comment>
<dbReference type="InterPro" id="IPR050312">
    <property type="entry name" value="IolE/XylAMocC-like"/>
</dbReference>
<sequence length="302" mass="34107">MPVLVPRGSLYSEVASNEKIDLEARIETSSMLKVLSTHVFLRQRLHPGLLDLVTRAGAQGVELFAARQHFDYTNRQEVRDIAEWFRSNPLEPFSMHAPLYSDREMGRGGGPSVNLLHPEKSRRIDAMDEVKRALEAAEQIPLRLMVVHLGDREDTWSPRALEYSLTALEHLRAFANPLGVKLAVENLQNEVTRPEHIREILHTGHFKDIGVCIDTGHAHLGDGVSGTIAQLREFIRTAHLHDNHGNKDEHLWPGEGDIAWDKTMQELKSAPQTPAGVLEIHYALEEPNEVIVDKAQRAFEKF</sequence>